<dbReference type="Proteomes" id="UP000241048">
    <property type="component" value="Unassembled WGS sequence"/>
</dbReference>
<reference evidence="2 3" key="1">
    <citation type="submission" date="2018-03" db="EMBL/GenBank/DDBJ databases">
        <title>Lachnoclostridium SNUG30386 gen.nov., sp.nov., isolated from human faeces.</title>
        <authorList>
            <person name="Seo B."/>
            <person name="Jeon K."/>
            <person name="Ko G."/>
        </authorList>
    </citation>
    <scope>NUCLEOTIDE SEQUENCE [LARGE SCALE GENOMIC DNA]</scope>
    <source>
        <strain evidence="2 3">SNUG30386</strain>
    </source>
</reference>
<dbReference type="PANTHER" id="PTHR43404:SF2">
    <property type="entry name" value="LIPOPOLYSACCHARIDE CHOLINEPHOSPHOTRANSFERASE LICD"/>
    <property type="match status" value="1"/>
</dbReference>
<name>A0A2T3FQQ5_9CLOT</name>
<evidence type="ECO:0000313" key="2">
    <source>
        <dbReference type="EMBL" id="PST37606.1"/>
    </source>
</evidence>
<dbReference type="GO" id="GO:0009100">
    <property type="term" value="P:glycoprotein metabolic process"/>
    <property type="evidence" value="ECO:0007669"/>
    <property type="project" value="UniProtKB-ARBA"/>
</dbReference>
<organism evidence="2 3">
    <name type="scientific">Clostridium fessum</name>
    <dbReference type="NCBI Taxonomy" id="2126740"/>
    <lineage>
        <taxon>Bacteria</taxon>
        <taxon>Bacillati</taxon>
        <taxon>Bacillota</taxon>
        <taxon>Clostridia</taxon>
        <taxon>Eubacteriales</taxon>
        <taxon>Clostridiaceae</taxon>
        <taxon>Clostridium</taxon>
    </lineage>
</organism>
<proteinExistence type="predicted"/>
<gene>
    <name evidence="2" type="ORF">C7U56_06855</name>
</gene>
<keyword evidence="2" id="KW-0808">Transferase</keyword>
<evidence type="ECO:0000313" key="3">
    <source>
        <dbReference type="Proteomes" id="UP000241048"/>
    </source>
</evidence>
<comment type="caution">
    <text evidence="2">The sequence shown here is derived from an EMBL/GenBank/DDBJ whole genome shotgun (WGS) entry which is preliminary data.</text>
</comment>
<dbReference type="EMBL" id="PYLO01000002">
    <property type="protein sequence ID" value="PST37606.1"/>
    <property type="molecule type" value="Genomic_DNA"/>
</dbReference>
<dbReference type="RefSeq" id="WP_107000691.1">
    <property type="nucleotide sequence ID" value="NZ_JAQDZI010000008.1"/>
</dbReference>
<dbReference type="PANTHER" id="PTHR43404">
    <property type="entry name" value="LIPOPOLYSACCHARIDE CHOLINEPHOSPHOTRANSFERASE LICD"/>
    <property type="match status" value="1"/>
</dbReference>
<evidence type="ECO:0000259" key="1">
    <source>
        <dbReference type="Pfam" id="PF04991"/>
    </source>
</evidence>
<protein>
    <submittedName>
        <fullName evidence="2">Lipopolysaccharide cholinephosphotransferase</fullName>
    </submittedName>
</protein>
<sequence>MNEEKSESRRAVKLPPYPGLEKVHRANLRLLKEIDRICRKYKISYMLDSGTLLGAVRHEGFIPWDDDVDLAFTRANYEMFLKVAPRELPEGMSLLRPEEIRGGKVFYDFTTRVIYDNSRVHEDNEQMQFYEGKLNHLWVDLFVLDRLPDSKVGAWSAKFLQKIIYGMAIAHRDQIDFSKYSLMDKLRVGVLAGVGHLVPMPVLFKLQRLAAAKDRKKKTKHWYYSNYQPDYLYVTLEGAWCEHAVDLPFEDTKLMVPVGYEHVLEWIYGDYMTLPPVEKRVPAHSSIAIEILDDPDA</sequence>
<dbReference type="Pfam" id="PF04991">
    <property type="entry name" value="LicD"/>
    <property type="match status" value="1"/>
</dbReference>
<dbReference type="InterPro" id="IPR007074">
    <property type="entry name" value="LicD/FKTN/FKRP_NTP_transf"/>
</dbReference>
<dbReference type="InterPro" id="IPR052942">
    <property type="entry name" value="LPS_cholinephosphotransferase"/>
</dbReference>
<keyword evidence="3" id="KW-1185">Reference proteome</keyword>
<dbReference type="AlphaFoldDB" id="A0A2T3FQQ5"/>
<dbReference type="GO" id="GO:0016740">
    <property type="term" value="F:transferase activity"/>
    <property type="evidence" value="ECO:0007669"/>
    <property type="project" value="UniProtKB-KW"/>
</dbReference>
<feature type="domain" description="LicD/FKTN/FKRP nucleotidyltransferase" evidence="1">
    <location>
        <begin position="38"/>
        <end position="269"/>
    </location>
</feature>
<accession>A0A2T3FQQ5</accession>